<organism evidence="2 3">
    <name type="scientific">Actinoplanes utahensis</name>
    <dbReference type="NCBI Taxonomy" id="1869"/>
    <lineage>
        <taxon>Bacteria</taxon>
        <taxon>Bacillati</taxon>
        <taxon>Actinomycetota</taxon>
        <taxon>Actinomycetes</taxon>
        <taxon>Micromonosporales</taxon>
        <taxon>Micromonosporaceae</taxon>
        <taxon>Actinoplanes</taxon>
    </lineage>
</organism>
<dbReference type="Proteomes" id="UP000054537">
    <property type="component" value="Unassembled WGS sequence"/>
</dbReference>
<feature type="region of interest" description="Disordered" evidence="1">
    <location>
        <begin position="1"/>
        <end position="20"/>
    </location>
</feature>
<accession>A0A0A6UG61</accession>
<protein>
    <submittedName>
        <fullName evidence="2">Uncharacterized protein</fullName>
    </submittedName>
</protein>
<proteinExistence type="predicted"/>
<evidence type="ECO:0000256" key="1">
    <source>
        <dbReference type="SAM" id="MobiDB-lite"/>
    </source>
</evidence>
<gene>
    <name evidence="2" type="ORF">MB27_28870</name>
</gene>
<name>A0A0A6UG61_ACTUT</name>
<reference evidence="2 3" key="1">
    <citation type="submission" date="2014-10" db="EMBL/GenBank/DDBJ databases">
        <title>Draft genome sequence of Actinoplanes utahensis NRRL 12052.</title>
        <authorList>
            <person name="Velasco-Bucheli B."/>
            <person name="del Cerro C."/>
            <person name="Hormigo D."/>
            <person name="Garcia J.L."/>
            <person name="Acebal C."/>
            <person name="Arroyo M."/>
            <person name="de la Mata I."/>
        </authorList>
    </citation>
    <scope>NUCLEOTIDE SEQUENCE [LARGE SCALE GENOMIC DNA]</scope>
    <source>
        <strain evidence="2 3">NRRL 12052</strain>
    </source>
</reference>
<dbReference type="EMBL" id="JRTT01000044">
    <property type="protein sequence ID" value="KHD74436.1"/>
    <property type="molecule type" value="Genomic_DNA"/>
</dbReference>
<evidence type="ECO:0000313" key="3">
    <source>
        <dbReference type="Proteomes" id="UP000054537"/>
    </source>
</evidence>
<comment type="caution">
    <text evidence="2">The sequence shown here is derived from an EMBL/GenBank/DDBJ whole genome shotgun (WGS) entry which is preliminary data.</text>
</comment>
<keyword evidence="3" id="KW-1185">Reference proteome</keyword>
<dbReference type="STRING" id="1869.MB27_28870"/>
<dbReference type="AlphaFoldDB" id="A0A0A6UG61"/>
<sequence>MCKGTALSSEAPYGLTSPTMDDARDAVHRVHGPDGPRVWSHLLQAAGLTGQEPDAFERMLRLMASADPTTRLCATALQIRASSYGHLAAAHSSLRSHSG</sequence>
<evidence type="ECO:0000313" key="2">
    <source>
        <dbReference type="EMBL" id="KHD74436.1"/>
    </source>
</evidence>
<dbReference type="eggNOG" id="ENOG5030375">
    <property type="taxonomic scope" value="Bacteria"/>
</dbReference>